<evidence type="ECO:0008006" key="4">
    <source>
        <dbReference type="Google" id="ProtNLM"/>
    </source>
</evidence>
<dbReference type="KEGG" id="rti:DC20_20375"/>
<feature type="transmembrane region" description="Helical" evidence="1">
    <location>
        <begin position="385"/>
        <end position="411"/>
    </location>
</feature>
<gene>
    <name evidence="2" type="ORF">DC20_20375</name>
</gene>
<feature type="transmembrane region" description="Helical" evidence="1">
    <location>
        <begin position="252"/>
        <end position="273"/>
    </location>
</feature>
<feature type="transmembrane region" description="Helical" evidence="1">
    <location>
        <begin position="352"/>
        <end position="373"/>
    </location>
</feature>
<keyword evidence="1" id="KW-0812">Transmembrane</keyword>
<feature type="transmembrane region" description="Helical" evidence="1">
    <location>
        <begin position="65"/>
        <end position="85"/>
    </location>
</feature>
<dbReference type="AlphaFoldDB" id="A0A0P0C786"/>
<protein>
    <recommendedName>
        <fullName evidence="4">DUF4153 domain-containing protein</fullName>
    </recommendedName>
</protein>
<evidence type="ECO:0000256" key="1">
    <source>
        <dbReference type="SAM" id="Phobius"/>
    </source>
</evidence>
<reference evidence="2 3" key="1">
    <citation type="submission" date="2015-08" db="EMBL/GenBank/DDBJ databases">
        <title>Complete genome sequence of Rufibacter tibetensis strain 1351t, a radiation-resistant bacterium from tibet plateau.</title>
        <authorList>
            <person name="Dai J."/>
        </authorList>
    </citation>
    <scope>NUCLEOTIDE SEQUENCE [LARGE SCALE GENOMIC DNA]</scope>
    <source>
        <strain evidence="2 3">1351</strain>
    </source>
</reference>
<feature type="transmembrane region" description="Helical" evidence="1">
    <location>
        <begin position="285"/>
        <end position="305"/>
    </location>
</feature>
<feature type="transmembrane region" description="Helical" evidence="1">
    <location>
        <begin position="145"/>
        <end position="165"/>
    </location>
</feature>
<keyword evidence="1" id="KW-1133">Transmembrane helix</keyword>
<feature type="transmembrane region" description="Helical" evidence="1">
    <location>
        <begin position="219"/>
        <end position="240"/>
    </location>
</feature>
<feature type="transmembrane region" description="Helical" evidence="1">
    <location>
        <begin position="91"/>
        <end position="111"/>
    </location>
</feature>
<dbReference type="STRING" id="512763.DC20_20375"/>
<dbReference type="PATRIC" id="fig|512763.3.peg.4471"/>
<name>A0A0P0C786_9BACT</name>
<dbReference type="Proteomes" id="UP000061382">
    <property type="component" value="Chromosome"/>
</dbReference>
<evidence type="ECO:0000313" key="3">
    <source>
        <dbReference type="Proteomes" id="UP000061382"/>
    </source>
</evidence>
<organism evidence="2 3">
    <name type="scientific">Rufibacter tibetensis</name>
    <dbReference type="NCBI Taxonomy" id="512763"/>
    <lineage>
        <taxon>Bacteria</taxon>
        <taxon>Pseudomonadati</taxon>
        <taxon>Bacteroidota</taxon>
        <taxon>Cytophagia</taxon>
        <taxon>Cytophagales</taxon>
        <taxon>Hymenobacteraceae</taxon>
        <taxon>Rufibacter</taxon>
    </lineage>
</organism>
<keyword evidence="1" id="KW-0472">Membrane</keyword>
<proteinExistence type="predicted"/>
<evidence type="ECO:0000313" key="2">
    <source>
        <dbReference type="EMBL" id="ALJ00914.1"/>
    </source>
</evidence>
<dbReference type="RefSeq" id="WP_062545536.1">
    <property type="nucleotide sequence ID" value="NZ_CP012643.1"/>
</dbReference>
<feature type="transmembrane region" description="Helical" evidence="1">
    <location>
        <begin position="120"/>
        <end position="139"/>
    </location>
</feature>
<accession>A0A0P0C786</accession>
<feature type="transmembrane region" description="Helical" evidence="1">
    <location>
        <begin position="317"/>
        <end position="340"/>
    </location>
</feature>
<dbReference type="OrthoDB" id="637094at2"/>
<feature type="transmembrane region" description="Helical" evidence="1">
    <location>
        <begin position="186"/>
        <end position="213"/>
    </location>
</feature>
<dbReference type="EMBL" id="CP012643">
    <property type="protein sequence ID" value="ALJ00914.1"/>
    <property type="molecule type" value="Genomic_DNA"/>
</dbReference>
<keyword evidence="3" id="KW-1185">Reference proteome</keyword>
<sequence>MRYEIISNLENPRHLEKLYRGNKAPFKREFSGIYPELKGNILADYWNERLNYETDDISWGTRNELLFVIFASLIAGLLAKVPAMFNINEEYFYPRNISFLVFPFLAAYFAWKNKLQVNKIAYLTGAIIACLVYINLLPNTTQSDTLILACLHLPLLLWVILGLSFSGKELSNYQKRLDFLRFNGDLAVMSALLVIAGIMMTGITIGLFSLIGFNIEKFYTEYVVVFGAVAVPIVGTFLTQTNPQLVNKVSPVIAKIFSPLVLVMLVIYLGAIIFSGKDPYNDREFLLLFNLLLIGVMALIFFSVAESSTKERSLSSIWVLLLLSVVTVVVNGIALSAISFRISEWGITPNRVAVLGGNVLILVHLLLVTVMLYKTITKKAAIAEVGRAIALYLPVYFIWTIVVVFLFPLIFGFK</sequence>